<dbReference type="Proteomes" id="UP000229641">
    <property type="component" value="Unassembled WGS sequence"/>
</dbReference>
<dbReference type="Pfam" id="PF03726">
    <property type="entry name" value="PNPase"/>
    <property type="match status" value="1"/>
</dbReference>
<name>A0A2H0LWV3_9BACT</name>
<dbReference type="InterPro" id="IPR036612">
    <property type="entry name" value="KH_dom_type_1_sf"/>
</dbReference>
<dbReference type="InterPro" id="IPR001247">
    <property type="entry name" value="ExoRNase_PH_dom1"/>
</dbReference>
<dbReference type="InterPro" id="IPR036345">
    <property type="entry name" value="ExoRNase_PH_dom2_sf"/>
</dbReference>
<dbReference type="GO" id="GO:0005829">
    <property type="term" value="C:cytosol"/>
    <property type="evidence" value="ECO:0007669"/>
    <property type="project" value="TreeGrafter"/>
</dbReference>
<evidence type="ECO:0000259" key="9">
    <source>
        <dbReference type="PROSITE" id="PS50126"/>
    </source>
</evidence>
<comment type="similarity">
    <text evidence="1 8">Belongs to the polyribonucleotide nucleotidyltransferase family.</text>
</comment>
<dbReference type="CDD" id="cd02393">
    <property type="entry name" value="KH-I_PNPase"/>
    <property type="match status" value="1"/>
</dbReference>
<dbReference type="NCBIfam" id="NF008805">
    <property type="entry name" value="PRK11824.1"/>
    <property type="match status" value="1"/>
</dbReference>
<dbReference type="NCBIfam" id="TIGR03591">
    <property type="entry name" value="polynuc_phos"/>
    <property type="match status" value="1"/>
</dbReference>
<dbReference type="Pfam" id="PF00575">
    <property type="entry name" value="S1"/>
    <property type="match status" value="1"/>
</dbReference>
<dbReference type="SMART" id="SM00316">
    <property type="entry name" value="S1"/>
    <property type="match status" value="1"/>
</dbReference>
<dbReference type="Pfam" id="PF00013">
    <property type="entry name" value="KH_1"/>
    <property type="match status" value="1"/>
</dbReference>
<dbReference type="CDD" id="cd11364">
    <property type="entry name" value="RNase_PH_PNPase_2"/>
    <property type="match status" value="1"/>
</dbReference>
<evidence type="ECO:0000256" key="6">
    <source>
        <dbReference type="ARBA" id="ARBA00022842"/>
    </source>
</evidence>
<dbReference type="Pfam" id="PF03725">
    <property type="entry name" value="RNase_PH_C"/>
    <property type="match status" value="1"/>
</dbReference>
<dbReference type="GO" id="GO:0004654">
    <property type="term" value="F:polyribonucleotide nucleotidyltransferase activity"/>
    <property type="evidence" value="ECO:0007669"/>
    <property type="project" value="UniProtKB-UniRule"/>
</dbReference>
<dbReference type="InterPro" id="IPR015847">
    <property type="entry name" value="ExoRNase_PH_dom2"/>
</dbReference>
<keyword evidence="7 8" id="KW-0694">RNA-binding</keyword>
<evidence type="ECO:0000256" key="5">
    <source>
        <dbReference type="ARBA" id="ARBA00022723"/>
    </source>
</evidence>
<keyword evidence="3 8" id="KW-0808">Transferase</keyword>
<dbReference type="InterPro" id="IPR004087">
    <property type="entry name" value="KH_dom"/>
</dbReference>
<evidence type="ECO:0000256" key="3">
    <source>
        <dbReference type="ARBA" id="ARBA00022679"/>
    </source>
</evidence>
<dbReference type="GO" id="GO:0006402">
    <property type="term" value="P:mRNA catabolic process"/>
    <property type="evidence" value="ECO:0007669"/>
    <property type="project" value="UniProtKB-UniRule"/>
</dbReference>
<comment type="caution">
    <text evidence="10">The sequence shown here is derived from an EMBL/GenBank/DDBJ whole genome shotgun (WGS) entry which is preliminary data.</text>
</comment>
<dbReference type="SUPFAM" id="SSF46915">
    <property type="entry name" value="Polynucleotide phosphorylase/guanosine pentaphosphate synthase (PNPase/GPSI), domain 3"/>
    <property type="match status" value="1"/>
</dbReference>
<protein>
    <recommendedName>
        <fullName evidence="8">Polyribonucleotide nucleotidyltransferase</fullName>
        <ecNumber evidence="8">2.7.7.8</ecNumber>
    </recommendedName>
    <alternativeName>
        <fullName evidence="8">Polynucleotide phosphorylase</fullName>
        <shortName evidence="8">PNPase</shortName>
    </alternativeName>
</protein>
<dbReference type="SUPFAM" id="SSF54211">
    <property type="entry name" value="Ribosomal protein S5 domain 2-like"/>
    <property type="match status" value="2"/>
</dbReference>
<comment type="subcellular location">
    <subcellularLocation>
        <location evidence="8">Cytoplasm</location>
    </subcellularLocation>
</comment>
<keyword evidence="4 8" id="KW-0548">Nucleotidyltransferase</keyword>
<dbReference type="GO" id="GO:0000175">
    <property type="term" value="F:3'-5'-RNA exonuclease activity"/>
    <property type="evidence" value="ECO:0007669"/>
    <property type="project" value="TreeGrafter"/>
</dbReference>
<dbReference type="InterPro" id="IPR027408">
    <property type="entry name" value="PNPase/RNase_PH_dom_sf"/>
</dbReference>
<evidence type="ECO:0000256" key="1">
    <source>
        <dbReference type="ARBA" id="ARBA00007404"/>
    </source>
</evidence>
<dbReference type="InterPro" id="IPR004088">
    <property type="entry name" value="KH_dom_type_1"/>
</dbReference>
<dbReference type="SUPFAM" id="SSF55666">
    <property type="entry name" value="Ribonuclease PH domain 2-like"/>
    <property type="match status" value="2"/>
</dbReference>
<comment type="cofactor">
    <cofactor evidence="8">
        <name>Mg(2+)</name>
        <dbReference type="ChEBI" id="CHEBI:18420"/>
    </cofactor>
</comment>
<organism evidence="10 11">
    <name type="scientific">Candidatus Ghiorseimicrobium undicola</name>
    <dbReference type="NCBI Taxonomy" id="1974746"/>
    <lineage>
        <taxon>Bacteria</taxon>
        <taxon>Pseudomonadati</taxon>
        <taxon>Candidatus Omnitrophota</taxon>
        <taxon>Candidatus Ghiorseimicrobium</taxon>
    </lineage>
</organism>
<evidence type="ECO:0000256" key="8">
    <source>
        <dbReference type="HAMAP-Rule" id="MF_01595"/>
    </source>
</evidence>
<dbReference type="FunFam" id="3.30.1370.10:FF:000001">
    <property type="entry name" value="Polyribonucleotide nucleotidyltransferase"/>
    <property type="match status" value="1"/>
</dbReference>
<dbReference type="PANTHER" id="PTHR11252:SF0">
    <property type="entry name" value="POLYRIBONUCLEOTIDE NUCLEOTIDYLTRANSFERASE 1, MITOCHONDRIAL"/>
    <property type="match status" value="1"/>
</dbReference>
<dbReference type="FunFam" id="2.40.50.140:FF:000189">
    <property type="entry name" value="Polyribonucleotide nucleotidyltransferase, putative"/>
    <property type="match status" value="1"/>
</dbReference>
<dbReference type="PROSITE" id="PS50084">
    <property type="entry name" value="KH_TYPE_1"/>
    <property type="match status" value="1"/>
</dbReference>
<evidence type="ECO:0000256" key="4">
    <source>
        <dbReference type="ARBA" id="ARBA00022695"/>
    </source>
</evidence>
<dbReference type="CDD" id="cd11363">
    <property type="entry name" value="RNase_PH_PNPase_1"/>
    <property type="match status" value="1"/>
</dbReference>
<dbReference type="PROSITE" id="PS50126">
    <property type="entry name" value="S1"/>
    <property type="match status" value="1"/>
</dbReference>
<sequence length="695" mass="76174">MHSDIVSVQTSFGRQNLFLETGKLAKQADGAVIVTYGGTVVLVTACVSKEAREGIDFLPLTVEYKEKTYAAGKIPGGFFKREGRPSESEILTCRLIDRPIRPLFPKGFVNEIQVMGLVLSSDGENDPDILAVIGASSALSISGIPFLGPIGAARVGLIDDNFIINPTYKELEKSELDLVVAGTKTGIIMLETQAKELSEEKIIEGIKFGHKHIQSIIALQEEFKKRLGRPQGEFSLKKIDTALVDEVKELSYNKLIEVCSIPDKEKREEEISLLSKSLVEKFAQEAPEVAVGDVKLALIESEKEQVRRFILKEGKRVDGRNYEDIRPISCEVGVLPRTHGSGLFTRGQTQGLAITTLGTASDEQMIESLEGETSKSFMLHYSFPPFSVGEVKPVRGPGRREIGHGALAEKALKFLMPSKDEFPYTVRVVSEILESNGSSSMATVCASALSLMDAGVPIRDIVAGIAMGLVTENDKYAILTDLNGLEDHFGDMDFKIAGTKAGISAVQLDLKIREISFEILEKSIMQAKKARFVILDKMKQAIDKPRENLSEFAPRIHVLQIDPEKRGELIGPGGKTIRKIIEETGVTIDIEDDGRVLVSSVDAQASERAIEKIKGITAVPEVGKIYSGVVKRIMNFGAFCEILPNKEGLVHVSELSDKFIKDPNEVVKVGDKIQVKVIKIDELGRVNLSKKQAEK</sequence>
<evidence type="ECO:0000256" key="2">
    <source>
        <dbReference type="ARBA" id="ARBA00022490"/>
    </source>
</evidence>
<dbReference type="GO" id="GO:0003723">
    <property type="term" value="F:RNA binding"/>
    <property type="evidence" value="ECO:0007669"/>
    <property type="project" value="UniProtKB-UniRule"/>
</dbReference>
<keyword evidence="6 8" id="KW-0460">Magnesium</keyword>
<dbReference type="SMART" id="SM00322">
    <property type="entry name" value="KH"/>
    <property type="match status" value="1"/>
</dbReference>
<comment type="catalytic activity">
    <reaction evidence="8">
        <text>RNA(n+1) + phosphate = RNA(n) + a ribonucleoside 5'-diphosphate</text>
        <dbReference type="Rhea" id="RHEA:22096"/>
        <dbReference type="Rhea" id="RHEA-COMP:14527"/>
        <dbReference type="Rhea" id="RHEA-COMP:17342"/>
        <dbReference type="ChEBI" id="CHEBI:43474"/>
        <dbReference type="ChEBI" id="CHEBI:57930"/>
        <dbReference type="ChEBI" id="CHEBI:140395"/>
        <dbReference type="EC" id="2.7.7.8"/>
    </reaction>
</comment>
<dbReference type="PANTHER" id="PTHR11252">
    <property type="entry name" value="POLYRIBONUCLEOTIDE NUCLEOTIDYLTRANSFERASE"/>
    <property type="match status" value="1"/>
</dbReference>
<dbReference type="HAMAP" id="MF_01595">
    <property type="entry name" value="PNPase"/>
    <property type="match status" value="1"/>
</dbReference>
<keyword evidence="2 8" id="KW-0963">Cytoplasm</keyword>
<dbReference type="InterPro" id="IPR015848">
    <property type="entry name" value="PNPase_PH_RNA-bd_bac/org-type"/>
</dbReference>
<evidence type="ECO:0000313" key="11">
    <source>
        <dbReference type="Proteomes" id="UP000229641"/>
    </source>
</evidence>
<dbReference type="GO" id="GO:0006396">
    <property type="term" value="P:RNA processing"/>
    <property type="evidence" value="ECO:0007669"/>
    <property type="project" value="InterPro"/>
</dbReference>
<evidence type="ECO:0000256" key="7">
    <source>
        <dbReference type="ARBA" id="ARBA00022884"/>
    </source>
</evidence>
<dbReference type="InterPro" id="IPR036456">
    <property type="entry name" value="PNPase_PH_RNA-bd_sf"/>
</dbReference>
<keyword evidence="5 8" id="KW-0479">Metal-binding</keyword>
<dbReference type="EC" id="2.7.7.8" evidence="8"/>
<dbReference type="Gene3D" id="2.40.50.140">
    <property type="entry name" value="Nucleic acid-binding proteins"/>
    <property type="match status" value="1"/>
</dbReference>
<dbReference type="PIRSF" id="PIRSF005499">
    <property type="entry name" value="PNPase"/>
    <property type="match status" value="1"/>
</dbReference>
<dbReference type="Gene3D" id="3.30.1370.10">
    <property type="entry name" value="K Homology domain, type 1"/>
    <property type="match status" value="1"/>
</dbReference>
<feature type="binding site" evidence="8">
    <location>
        <position position="487"/>
    </location>
    <ligand>
        <name>Mg(2+)</name>
        <dbReference type="ChEBI" id="CHEBI:18420"/>
    </ligand>
</feature>
<dbReference type="Pfam" id="PF01138">
    <property type="entry name" value="RNase_PH"/>
    <property type="match status" value="2"/>
</dbReference>
<dbReference type="SUPFAM" id="SSF50249">
    <property type="entry name" value="Nucleic acid-binding proteins"/>
    <property type="match status" value="1"/>
</dbReference>
<reference evidence="10 11" key="1">
    <citation type="submission" date="2017-09" db="EMBL/GenBank/DDBJ databases">
        <title>Depth-based differentiation of microbial function through sediment-hosted aquifers and enrichment of novel symbionts in the deep terrestrial subsurface.</title>
        <authorList>
            <person name="Probst A.J."/>
            <person name="Ladd B."/>
            <person name="Jarett J.K."/>
            <person name="Geller-Mcgrath D.E."/>
            <person name="Sieber C.M."/>
            <person name="Emerson J.B."/>
            <person name="Anantharaman K."/>
            <person name="Thomas B.C."/>
            <person name="Malmstrom R."/>
            <person name="Stieglmeier M."/>
            <person name="Klingl A."/>
            <person name="Woyke T."/>
            <person name="Ryan C.M."/>
            <person name="Banfield J.F."/>
        </authorList>
    </citation>
    <scope>NUCLEOTIDE SEQUENCE [LARGE SCALE GENOMIC DNA]</scope>
    <source>
        <strain evidence="10">CG11_big_fil_rev_8_21_14_0_20_42_13</strain>
    </source>
</reference>
<proteinExistence type="inferred from homology"/>
<dbReference type="EMBL" id="PCWA01000084">
    <property type="protein sequence ID" value="PIQ88842.1"/>
    <property type="molecule type" value="Genomic_DNA"/>
</dbReference>
<dbReference type="FunFam" id="3.30.230.70:FF:000002">
    <property type="entry name" value="Polyribonucleotide nucleotidyltransferase"/>
    <property type="match status" value="1"/>
</dbReference>
<dbReference type="AlphaFoldDB" id="A0A2H0LWV3"/>
<evidence type="ECO:0000313" key="10">
    <source>
        <dbReference type="EMBL" id="PIQ88842.1"/>
    </source>
</evidence>
<accession>A0A2H0LWV3</accession>
<feature type="binding site" evidence="8">
    <location>
        <position position="493"/>
    </location>
    <ligand>
        <name>Mg(2+)</name>
        <dbReference type="ChEBI" id="CHEBI:18420"/>
    </ligand>
</feature>
<dbReference type="GO" id="GO:0000287">
    <property type="term" value="F:magnesium ion binding"/>
    <property type="evidence" value="ECO:0007669"/>
    <property type="project" value="UniProtKB-UniRule"/>
</dbReference>
<dbReference type="Gene3D" id="3.30.230.70">
    <property type="entry name" value="GHMP Kinase, N-terminal domain"/>
    <property type="match status" value="2"/>
</dbReference>
<dbReference type="InterPro" id="IPR012340">
    <property type="entry name" value="NA-bd_OB-fold"/>
</dbReference>
<feature type="domain" description="S1 motif" evidence="9">
    <location>
        <begin position="623"/>
        <end position="691"/>
    </location>
</feature>
<dbReference type="InterPro" id="IPR003029">
    <property type="entry name" value="S1_domain"/>
</dbReference>
<comment type="function">
    <text evidence="8">Involved in mRNA degradation. Catalyzes the phosphorolysis of single-stranded polyribonucleotides processively in the 3'- to 5'-direction.</text>
</comment>
<gene>
    <name evidence="8 10" type="primary">pnp</name>
    <name evidence="10" type="ORF">COV72_06085</name>
</gene>
<dbReference type="InterPro" id="IPR012162">
    <property type="entry name" value="PNPase"/>
</dbReference>
<dbReference type="CDD" id="cd04472">
    <property type="entry name" value="S1_PNPase"/>
    <property type="match status" value="1"/>
</dbReference>
<dbReference type="FunFam" id="3.30.230.70:FF:000001">
    <property type="entry name" value="Polyribonucleotide nucleotidyltransferase"/>
    <property type="match status" value="1"/>
</dbReference>
<dbReference type="InterPro" id="IPR020568">
    <property type="entry name" value="Ribosomal_Su5_D2-typ_SF"/>
</dbReference>
<dbReference type="SUPFAM" id="SSF54791">
    <property type="entry name" value="Eukaryotic type KH-domain (KH-domain type I)"/>
    <property type="match status" value="1"/>
</dbReference>